<sequence length="630" mass="68766">MSGGQSRLSQLTDTETAPLLYETVRNMETRQLLGVADRTLRQLVVPSLPLDADQWYDRKVPSGLAIRPGPVRGNTTTLRRCLGSETRERYRERADETATGTVTLLDRSLSVAGEDGVGWLDESVLEPPAMWALKFHGFEFLSWATLGYDEPTACPAVVETVEDWLTDWDGADATRVGAPGYLRRAWTPHAVSLRTINLVRLCAWVRRDTGVEALAARLVYRNAAFLANHVEHDVGGNHLIENGAALVMAGTLFDGDGEGWLQQGVDVLVDASDQFLADGGHFERSPMYHGIALVRYLTAVDLLRRQGRSVPPELREVAVAATEFLQRLSPPDGRIPLLNDAVFGEAPPLPAVLRYADAVGVDATATPGESMPASGYYWLGEGDDRLLVDGGQPGPAHLPGHTHNDQLSVAFWADGTRLLTDTGTPAYAPTNRREYARSVRAHNTVQYGDVEPMPVGGSYLLGRRVEPTATVTERDGVALFDGRYSREPSPRYSHRRRVYHDEDWWLVWDTVDADEEATVTSRLHVAPDIDVERGDDGRQPRFDLRDGGSTLASVVPLGAATATVATSEYCPEYGRAESRAKLSFQSEGSAVQLGFLLSTGAPRSVAVDHDGTTVAGLSVDDDYRSLPAPE</sequence>
<dbReference type="Pfam" id="PF07940">
    <property type="entry name" value="Hepar_II_III_C"/>
    <property type="match status" value="1"/>
</dbReference>
<evidence type="ECO:0000256" key="4">
    <source>
        <dbReference type="ARBA" id="ARBA00023239"/>
    </source>
</evidence>
<evidence type="ECO:0000256" key="3">
    <source>
        <dbReference type="ARBA" id="ARBA00022764"/>
    </source>
</evidence>
<reference evidence="7 8" key="1">
    <citation type="submission" date="2022-06" db="EMBL/GenBank/DDBJ databases">
        <title>Halomicroarcula sp. a new haloarchaeum isolate from saline soil.</title>
        <authorList>
            <person name="Strakova D."/>
            <person name="Galisteo C."/>
            <person name="Sanchez-Porro C."/>
            <person name="Ventosa A."/>
        </authorList>
    </citation>
    <scope>NUCLEOTIDE SEQUENCE [LARGE SCALE GENOMIC DNA]</scope>
    <source>
        <strain evidence="7 8">S3CR25-11</strain>
    </source>
</reference>
<dbReference type="InterPro" id="IPR008929">
    <property type="entry name" value="Chondroitin_lyas"/>
</dbReference>
<dbReference type="EMBL" id="JAMQOS010000001">
    <property type="protein sequence ID" value="MDS0281587.1"/>
    <property type="molecule type" value="Genomic_DNA"/>
</dbReference>
<evidence type="ECO:0000256" key="2">
    <source>
        <dbReference type="ARBA" id="ARBA00022729"/>
    </source>
</evidence>
<keyword evidence="2" id="KW-0732">Signal</keyword>
<gene>
    <name evidence="7" type="ORF">NDI86_05580</name>
</gene>
<comment type="caution">
    <text evidence="7">The sequence shown here is derived from an EMBL/GenBank/DDBJ whole genome shotgun (WGS) entry which is preliminary data.</text>
</comment>
<evidence type="ECO:0000313" key="8">
    <source>
        <dbReference type="Proteomes" id="UP001268864"/>
    </source>
</evidence>
<dbReference type="Proteomes" id="UP001268864">
    <property type="component" value="Unassembled WGS sequence"/>
</dbReference>
<accession>A0ABU2FMW2</accession>
<dbReference type="Gene3D" id="1.50.10.100">
    <property type="entry name" value="Chondroitin AC/alginate lyase"/>
    <property type="match status" value="1"/>
</dbReference>
<dbReference type="Pfam" id="PF16889">
    <property type="entry name" value="Hepar_II_III_N"/>
    <property type="match status" value="1"/>
</dbReference>
<evidence type="ECO:0000259" key="6">
    <source>
        <dbReference type="Pfam" id="PF16889"/>
    </source>
</evidence>
<dbReference type="InterPro" id="IPR031680">
    <property type="entry name" value="Hepar_II_III_N"/>
</dbReference>
<name>A0ABU2FMW2_9EURY</name>
<dbReference type="SUPFAM" id="SSF48230">
    <property type="entry name" value="Chondroitin AC/alginate lyase"/>
    <property type="match status" value="1"/>
</dbReference>
<evidence type="ECO:0000313" key="7">
    <source>
        <dbReference type="EMBL" id="MDS0281587.1"/>
    </source>
</evidence>
<proteinExistence type="predicted"/>
<feature type="domain" description="Heparinase II/III-like C-terminal" evidence="5">
    <location>
        <begin position="365"/>
        <end position="587"/>
    </location>
</feature>
<protein>
    <submittedName>
        <fullName evidence="7">Heparinase II/III family protein</fullName>
    </submittedName>
</protein>
<dbReference type="PANTHER" id="PTHR39210">
    <property type="entry name" value="HEPARIN-SULFATE LYASE"/>
    <property type="match status" value="1"/>
</dbReference>
<keyword evidence="3" id="KW-0574">Periplasm</keyword>
<dbReference type="RefSeq" id="WP_310899421.1">
    <property type="nucleotide sequence ID" value="NZ_JAMQOS010000001.1"/>
</dbReference>
<feature type="domain" description="Heparin-sulfate lyase N-terminal" evidence="6">
    <location>
        <begin position="219"/>
        <end position="343"/>
    </location>
</feature>
<dbReference type="Gene3D" id="2.70.98.70">
    <property type="match status" value="1"/>
</dbReference>
<evidence type="ECO:0000256" key="1">
    <source>
        <dbReference type="ARBA" id="ARBA00004418"/>
    </source>
</evidence>
<comment type="subcellular location">
    <subcellularLocation>
        <location evidence="1">Periplasm</location>
    </subcellularLocation>
</comment>
<organism evidence="7 8">
    <name type="scientific">Haloarcula onubensis</name>
    <dbReference type="NCBI Taxonomy" id="2950539"/>
    <lineage>
        <taxon>Archaea</taxon>
        <taxon>Methanobacteriati</taxon>
        <taxon>Methanobacteriota</taxon>
        <taxon>Stenosarchaea group</taxon>
        <taxon>Halobacteria</taxon>
        <taxon>Halobacteriales</taxon>
        <taxon>Haloarculaceae</taxon>
        <taxon>Haloarcula</taxon>
    </lineage>
</organism>
<keyword evidence="8" id="KW-1185">Reference proteome</keyword>
<evidence type="ECO:0000259" key="5">
    <source>
        <dbReference type="Pfam" id="PF07940"/>
    </source>
</evidence>
<dbReference type="PANTHER" id="PTHR39210:SF1">
    <property type="entry name" value="HEPARIN-SULFATE LYASE"/>
    <property type="match status" value="1"/>
</dbReference>
<keyword evidence="4" id="KW-0456">Lyase</keyword>
<dbReference type="InterPro" id="IPR012480">
    <property type="entry name" value="Hepar_II_III_C"/>
</dbReference>